<evidence type="ECO:0000256" key="1">
    <source>
        <dbReference type="ARBA" id="ARBA00001946"/>
    </source>
</evidence>
<dbReference type="Proteomes" id="UP000515291">
    <property type="component" value="Chromosome"/>
</dbReference>
<evidence type="ECO:0000256" key="4">
    <source>
        <dbReference type="ARBA" id="ARBA00022723"/>
    </source>
</evidence>
<reference evidence="11" key="1">
    <citation type="journal article" date="2020" name="Mol. Plant Microbe">
        <title>Rhizobial microsymbionts of the narrowly endemic Oxytropis species growing in Kamchatka are characterized by significant genetic diversity and possess a set of genes that are associated with T3SS and T6SS secretion systems and can affect the development of symbiosis.</title>
        <authorList>
            <person name="Safronova V."/>
            <person name="Guro P."/>
            <person name="Sazanova A."/>
            <person name="Kuznetsova I."/>
            <person name="Belimov A."/>
            <person name="Yakubov V."/>
            <person name="Chirak E."/>
            <person name="Afonin A."/>
            <person name="Gogolev Y."/>
            <person name="Andronov E."/>
            <person name="Tikhonovich I."/>
        </authorList>
    </citation>
    <scope>NUCLEOTIDE SEQUENCE [LARGE SCALE GENOMIC DNA]</scope>
    <source>
        <strain evidence="11">581</strain>
    </source>
</reference>
<evidence type="ECO:0000313" key="10">
    <source>
        <dbReference type="EMBL" id="QND74060.1"/>
    </source>
</evidence>
<name>A0A7G6U4X8_9BRAD</name>
<dbReference type="InterPro" id="IPR029060">
    <property type="entry name" value="PIN-like_dom_sf"/>
</dbReference>
<sequence length="135" mass="14884">MSAPRYMLDTNIVSDLIRNPAGRAAKRIRKVGTDGLCVSIITSAELRFGCAKRNSPRLTQLVEQVLNELDILPLESPTDIEYARIRHNVEKKGIPIGPNDLLIAAHACAIDATLVTANAKEFKRVPGLKVENWLL</sequence>
<feature type="binding site" evidence="8">
    <location>
        <position position="100"/>
    </location>
    <ligand>
        <name>Mg(2+)</name>
        <dbReference type="ChEBI" id="CHEBI:18420"/>
    </ligand>
</feature>
<evidence type="ECO:0000256" key="8">
    <source>
        <dbReference type="HAMAP-Rule" id="MF_00265"/>
    </source>
</evidence>
<accession>A0A7G6U4X8</accession>
<comment type="cofactor">
    <cofactor evidence="1 8">
        <name>Mg(2+)</name>
        <dbReference type="ChEBI" id="CHEBI:18420"/>
    </cofactor>
</comment>
<dbReference type="KEGG" id="trb:HB776_24830"/>
<keyword evidence="6 8" id="KW-0460">Magnesium</keyword>
<dbReference type="GO" id="GO:0090729">
    <property type="term" value="F:toxin activity"/>
    <property type="evidence" value="ECO:0007669"/>
    <property type="project" value="UniProtKB-KW"/>
</dbReference>
<evidence type="ECO:0000256" key="5">
    <source>
        <dbReference type="ARBA" id="ARBA00022801"/>
    </source>
</evidence>
<comment type="similarity">
    <text evidence="7 8">Belongs to the PINc/VapC protein family.</text>
</comment>
<dbReference type="InterPro" id="IPR002716">
    <property type="entry name" value="PIN_dom"/>
</dbReference>
<keyword evidence="4 8" id="KW-0479">Metal-binding</keyword>
<evidence type="ECO:0000256" key="6">
    <source>
        <dbReference type="ARBA" id="ARBA00022842"/>
    </source>
</evidence>
<dbReference type="GO" id="GO:0004540">
    <property type="term" value="F:RNA nuclease activity"/>
    <property type="evidence" value="ECO:0007669"/>
    <property type="project" value="InterPro"/>
</dbReference>
<dbReference type="CDD" id="cd18748">
    <property type="entry name" value="PIN_VapC4-5_FitB-like"/>
    <property type="match status" value="1"/>
</dbReference>
<keyword evidence="2 8" id="KW-1277">Toxin-antitoxin system</keyword>
<feature type="binding site" evidence="8">
    <location>
        <position position="9"/>
    </location>
    <ligand>
        <name>Mg(2+)</name>
        <dbReference type="ChEBI" id="CHEBI:18420"/>
    </ligand>
</feature>
<evidence type="ECO:0000256" key="3">
    <source>
        <dbReference type="ARBA" id="ARBA00022722"/>
    </source>
</evidence>
<protein>
    <recommendedName>
        <fullName evidence="8">Ribonuclease VapC</fullName>
        <shortName evidence="8">RNase VapC</shortName>
        <ecNumber evidence="8">3.1.-.-</ecNumber>
    </recommendedName>
    <alternativeName>
        <fullName evidence="8">Toxin VapC</fullName>
    </alternativeName>
</protein>
<dbReference type="GO" id="GO:0000287">
    <property type="term" value="F:magnesium ion binding"/>
    <property type="evidence" value="ECO:0007669"/>
    <property type="project" value="UniProtKB-UniRule"/>
</dbReference>
<dbReference type="InterPro" id="IPR050556">
    <property type="entry name" value="Type_II_TA_system_RNase"/>
</dbReference>
<evidence type="ECO:0000259" key="9">
    <source>
        <dbReference type="Pfam" id="PF01850"/>
    </source>
</evidence>
<dbReference type="GO" id="GO:0016787">
    <property type="term" value="F:hydrolase activity"/>
    <property type="evidence" value="ECO:0007669"/>
    <property type="project" value="UniProtKB-KW"/>
</dbReference>
<dbReference type="EMBL" id="CP050292">
    <property type="protein sequence ID" value="QND74060.1"/>
    <property type="molecule type" value="Genomic_DNA"/>
</dbReference>
<dbReference type="InterPro" id="IPR022907">
    <property type="entry name" value="VapC_family"/>
</dbReference>
<gene>
    <name evidence="8" type="primary">vapC</name>
    <name evidence="10" type="ORF">HB776_24830</name>
</gene>
<keyword evidence="3 8" id="KW-0540">Nuclease</keyword>
<comment type="function">
    <text evidence="8">Toxic component of a toxin-antitoxin (TA) system. An RNase.</text>
</comment>
<feature type="domain" description="PIN" evidence="9">
    <location>
        <begin position="6"/>
        <end position="127"/>
    </location>
</feature>
<dbReference type="AlphaFoldDB" id="A0A7G6U4X8"/>
<dbReference type="EC" id="3.1.-.-" evidence="8"/>
<dbReference type="SUPFAM" id="SSF88723">
    <property type="entry name" value="PIN domain-like"/>
    <property type="match status" value="1"/>
</dbReference>
<keyword evidence="8" id="KW-0800">Toxin</keyword>
<dbReference type="PANTHER" id="PTHR33653:SF1">
    <property type="entry name" value="RIBONUCLEASE VAPC2"/>
    <property type="match status" value="1"/>
</dbReference>
<proteinExistence type="inferred from homology"/>
<dbReference type="Pfam" id="PF01850">
    <property type="entry name" value="PIN"/>
    <property type="match status" value="1"/>
</dbReference>
<evidence type="ECO:0000256" key="7">
    <source>
        <dbReference type="ARBA" id="ARBA00038093"/>
    </source>
</evidence>
<dbReference type="Gene3D" id="3.40.50.1010">
    <property type="entry name" value="5'-nuclease"/>
    <property type="match status" value="1"/>
</dbReference>
<evidence type="ECO:0000313" key="11">
    <source>
        <dbReference type="Proteomes" id="UP000515291"/>
    </source>
</evidence>
<evidence type="ECO:0000256" key="2">
    <source>
        <dbReference type="ARBA" id="ARBA00022649"/>
    </source>
</evidence>
<dbReference type="HAMAP" id="MF_00265">
    <property type="entry name" value="VapC_Nob1"/>
    <property type="match status" value="1"/>
</dbReference>
<dbReference type="PANTHER" id="PTHR33653">
    <property type="entry name" value="RIBONUCLEASE VAPC2"/>
    <property type="match status" value="1"/>
</dbReference>
<organism evidence="10 11">
    <name type="scientific">Tardiphaga robiniae</name>
    <dbReference type="NCBI Taxonomy" id="943830"/>
    <lineage>
        <taxon>Bacteria</taxon>
        <taxon>Pseudomonadati</taxon>
        <taxon>Pseudomonadota</taxon>
        <taxon>Alphaproteobacteria</taxon>
        <taxon>Hyphomicrobiales</taxon>
        <taxon>Nitrobacteraceae</taxon>
        <taxon>Tardiphaga</taxon>
    </lineage>
</organism>
<keyword evidence="5 8" id="KW-0378">Hydrolase</keyword>